<reference evidence="3" key="1">
    <citation type="submission" date="2022-11" db="UniProtKB">
        <authorList>
            <consortium name="WormBaseParasite"/>
        </authorList>
    </citation>
    <scope>IDENTIFICATION</scope>
</reference>
<dbReference type="Proteomes" id="UP000887581">
    <property type="component" value="Unplaced"/>
</dbReference>
<keyword evidence="2" id="KW-1185">Reference proteome</keyword>
<organism evidence="2 3">
    <name type="scientific">Setaria digitata</name>
    <dbReference type="NCBI Taxonomy" id="48799"/>
    <lineage>
        <taxon>Eukaryota</taxon>
        <taxon>Metazoa</taxon>
        <taxon>Ecdysozoa</taxon>
        <taxon>Nematoda</taxon>
        <taxon>Chromadorea</taxon>
        <taxon>Rhabditida</taxon>
        <taxon>Spirurina</taxon>
        <taxon>Spiruromorpha</taxon>
        <taxon>Filarioidea</taxon>
        <taxon>Setariidae</taxon>
        <taxon>Setaria</taxon>
    </lineage>
</organism>
<feature type="region of interest" description="Disordered" evidence="1">
    <location>
        <begin position="1"/>
        <end position="38"/>
    </location>
</feature>
<evidence type="ECO:0000313" key="3">
    <source>
        <dbReference type="WBParaSite" id="sdigi.contig362.g7757.t1"/>
    </source>
</evidence>
<dbReference type="AlphaFoldDB" id="A0A915PVI8"/>
<name>A0A915PVI8_9BILA</name>
<accession>A0A915PVI8</accession>
<sequence>MEQEGDGEVKGEEEDGAGEDGEDEALLTAVVRPEVVMV</sequence>
<dbReference type="WBParaSite" id="sdigi.contig362.g7757.t1">
    <property type="protein sequence ID" value="sdigi.contig362.g7757.t1"/>
    <property type="gene ID" value="sdigi.contig362.g7757"/>
</dbReference>
<protein>
    <submittedName>
        <fullName evidence="3">Uncharacterized protein</fullName>
    </submittedName>
</protein>
<proteinExistence type="predicted"/>
<evidence type="ECO:0000313" key="2">
    <source>
        <dbReference type="Proteomes" id="UP000887581"/>
    </source>
</evidence>
<evidence type="ECO:0000256" key="1">
    <source>
        <dbReference type="SAM" id="MobiDB-lite"/>
    </source>
</evidence>
<feature type="compositionally biased region" description="Acidic residues" evidence="1">
    <location>
        <begin position="1"/>
        <end position="25"/>
    </location>
</feature>